<dbReference type="InterPro" id="IPR006131">
    <property type="entry name" value="Asp_carbamoyltransf_Asp/Orn-bd"/>
</dbReference>
<dbReference type="PRINTS" id="PR00102">
    <property type="entry name" value="OTCASE"/>
</dbReference>
<dbReference type="HAMAP" id="MF_01109">
    <property type="entry name" value="OTCase"/>
    <property type="match status" value="1"/>
</dbReference>
<dbReference type="GO" id="GO:0005737">
    <property type="term" value="C:cytoplasm"/>
    <property type="evidence" value="ECO:0007669"/>
    <property type="project" value="UniProtKB-SubCell"/>
</dbReference>
<dbReference type="AlphaFoldDB" id="A0A934N9N5"/>
<dbReference type="NCBIfam" id="TIGR00658">
    <property type="entry name" value="orni_carb_tr"/>
    <property type="match status" value="1"/>
</dbReference>
<dbReference type="EMBL" id="JAEKNR010000132">
    <property type="protein sequence ID" value="MBJ7598864.1"/>
    <property type="molecule type" value="Genomic_DNA"/>
</dbReference>
<evidence type="ECO:0000256" key="5">
    <source>
        <dbReference type="ARBA" id="ARBA00022679"/>
    </source>
</evidence>
<gene>
    <name evidence="10" type="primary">argF</name>
    <name evidence="10" type="ORF">JF922_12385</name>
</gene>
<dbReference type="Pfam" id="PF00185">
    <property type="entry name" value="OTCace"/>
    <property type="match status" value="1"/>
</dbReference>
<dbReference type="FunFam" id="3.40.50.1370:FF:000008">
    <property type="entry name" value="Ornithine carbamoyltransferase"/>
    <property type="match status" value="1"/>
</dbReference>
<feature type="domain" description="Aspartate/ornithine carbamoyltransferase carbamoyl-P binding" evidence="9">
    <location>
        <begin position="8"/>
        <end position="144"/>
    </location>
</feature>
<feature type="binding site" evidence="7">
    <location>
        <position position="285"/>
    </location>
    <ligand>
        <name>carbamoyl phosphate</name>
        <dbReference type="ChEBI" id="CHEBI:58228"/>
    </ligand>
</feature>
<evidence type="ECO:0000256" key="2">
    <source>
        <dbReference type="ARBA" id="ARBA00007805"/>
    </source>
</evidence>
<dbReference type="InterPro" id="IPR002292">
    <property type="entry name" value="Orn/put_carbamltrans"/>
</dbReference>
<evidence type="ECO:0000256" key="7">
    <source>
        <dbReference type="HAMAP-Rule" id="MF_01109"/>
    </source>
</evidence>
<comment type="caution">
    <text evidence="7">Lacks conserved residue(s) required for the propagation of feature annotation.</text>
</comment>
<comment type="subcellular location">
    <subcellularLocation>
        <location evidence="7">Cytoplasm</location>
    </subcellularLocation>
</comment>
<dbReference type="Proteomes" id="UP000612893">
    <property type="component" value="Unassembled WGS sequence"/>
</dbReference>
<feature type="binding site" evidence="7">
    <location>
        <begin position="222"/>
        <end position="223"/>
    </location>
    <ligand>
        <name>L-ornithine</name>
        <dbReference type="ChEBI" id="CHEBI:46911"/>
    </ligand>
</feature>
<protein>
    <recommendedName>
        <fullName evidence="4 7">Ornithine carbamoyltransferase</fullName>
        <shortName evidence="7">OTCase</shortName>
        <ecNumber evidence="3 7">2.1.3.3</ecNumber>
    </recommendedName>
</protein>
<keyword evidence="7" id="KW-0963">Cytoplasm</keyword>
<evidence type="ECO:0000256" key="3">
    <source>
        <dbReference type="ARBA" id="ARBA00013007"/>
    </source>
</evidence>
<dbReference type="InterPro" id="IPR006130">
    <property type="entry name" value="Asp/Orn_carbamoylTrfase"/>
</dbReference>
<feature type="domain" description="Aspartate/ornithine carbamoyltransferase Asp/Orn-binding" evidence="8">
    <location>
        <begin position="153"/>
        <end position="295"/>
    </location>
</feature>
<comment type="pathway">
    <text evidence="1">Amino-acid biosynthesis; L-arginine biosynthesis; L-arginine from L-ornithine and carbamoyl phosphate: step 1/3.</text>
</comment>
<feature type="binding site" evidence="7">
    <location>
        <position position="218"/>
    </location>
    <ligand>
        <name>L-ornithine</name>
        <dbReference type="ChEBI" id="CHEBI:46911"/>
    </ligand>
</feature>
<dbReference type="GO" id="GO:0042450">
    <property type="term" value="P:L-arginine biosynthetic process via ornithine"/>
    <property type="evidence" value="ECO:0007669"/>
    <property type="project" value="UniProtKB-UniRule"/>
</dbReference>
<accession>A0A934N9N5</accession>
<evidence type="ECO:0000259" key="9">
    <source>
        <dbReference type="Pfam" id="PF02729"/>
    </source>
</evidence>
<sequence>MGRLRGADFLDVAQLDRGQLEAILDLAGRIKAAGWDERPLHGRTLALIFQKPSMRTRVSFEVGISRLGGSTVTLGSQEVGLGERETPADIARVLDRYVDGIVARLGSHLELLELAAASVHPVINALTDASHPCQVLADLLTMREALGRLDGTTKVVFVGDGNNVVSSLMEAATLLGFPLVVVSPPAYRPRAEALERAPGVSVTSDLGAVAGASVLYTDVWTSMGQESERDARRAQFAEYQVNPELMELAPEAVFMHCLPAHRGEEVTDEVIEGPHSVVFDQAGNRLYAQMALLAAIFGAG</sequence>
<feature type="binding site" evidence="7">
    <location>
        <begin position="257"/>
        <end position="258"/>
    </location>
    <ligand>
        <name>carbamoyl phosphate</name>
        <dbReference type="ChEBI" id="CHEBI:58228"/>
    </ligand>
</feature>
<dbReference type="InterPro" id="IPR024904">
    <property type="entry name" value="OTCase_ArgI"/>
</dbReference>
<dbReference type="Pfam" id="PF02729">
    <property type="entry name" value="OTCace_N"/>
    <property type="match status" value="1"/>
</dbReference>
<comment type="catalytic activity">
    <reaction evidence="6 7">
        <text>carbamoyl phosphate + L-ornithine = L-citrulline + phosphate + H(+)</text>
        <dbReference type="Rhea" id="RHEA:19513"/>
        <dbReference type="ChEBI" id="CHEBI:15378"/>
        <dbReference type="ChEBI" id="CHEBI:43474"/>
        <dbReference type="ChEBI" id="CHEBI:46911"/>
        <dbReference type="ChEBI" id="CHEBI:57743"/>
        <dbReference type="ChEBI" id="CHEBI:58228"/>
        <dbReference type="EC" id="2.1.3.3"/>
    </reaction>
</comment>
<comment type="similarity">
    <text evidence="2 7">Belongs to the aspartate/ornithine carbamoyltransferase superfamily. OTCase family.</text>
</comment>
<dbReference type="Gene3D" id="3.40.50.1370">
    <property type="entry name" value="Aspartate/ornithine carbamoyltransferase"/>
    <property type="match status" value="2"/>
</dbReference>
<evidence type="ECO:0000313" key="11">
    <source>
        <dbReference type="Proteomes" id="UP000612893"/>
    </source>
</evidence>
<proteinExistence type="inferred from homology"/>
<evidence type="ECO:0000256" key="6">
    <source>
        <dbReference type="ARBA" id="ARBA00048772"/>
    </source>
</evidence>
<dbReference type="PRINTS" id="PR00100">
    <property type="entry name" value="AOTCASE"/>
</dbReference>
<dbReference type="PANTHER" id="PTHR45753:SF3">
    <property type="entry name" value="ORNITHINE TRANSCARBAMYLASE, MITOCHONDRIAL"/>
    <property type="match status" value="1"/>
</dbReference>
<organism evidence="10 11">
    <name type="scientific">Candidatus Nephthysia bennettiae</name>
    <dbReference type="NCBI Taxonomy" id="3127016"/>
    <lineage>
        <taxon>Bacteria</taxon>
        <taxon>Bacillati</taxon>
        <taxon>Candidatus Dormiibacterota</taxon>
        <taxon>Candidatus Dormibacteria</taxon>
        <taxon>Candidatus Dormibacterales</taxon>
        <taxon>Candidatus Dormibacteraceae</taxon>
        <taxon>Candidatus Nephthysia</taxon>
    </lineage>
</organism>
<feature type="binding site" evidence="7">
    <location>
        <begin position="131"/>
        <end position="134"/>
    </location>
    <ligand>
        <name>carbamoyl phosphate</name>
        <dbReference type="ChEBI" id="CHEBI:58228"/>
    </ligand>
</feature>
<dbReference type="SUPFAM" id="SSF53671">
    <property type="entry name" value="Aspartate/ornithine carbamoyltransferase"/>
    <property type="match status" value="1"/>
</dbReference>
<dbReference type="EC" id="2.1.3.3" evidence="3 7"/>
<evidence type="ECO:0000256" key="4">
    <source>
        <dbReference type="ARBA" id="ARBA00016634"/>
    </source>
</evidence>
<keyword evidence="11" id="KW-1185">Reference proteome</keyword>
<feature type="binding site" evidence="7">
    <location>
        <position position="163"/>
    </location>
    <ligand>
        <name>L-ornithine</name>
        <dbReference type="ChEBI" id="CHEBI:46911"/>
    </ligand>
</feature>
<evidence type="ECO:0000313" key="10">
    <source>
        <dbReference type="EMBL" id="MBJ7598864.1"/>
    </source>
</evidence>
<keyword evidence="5 7" id="KW-0808">Transferase</keyword>
<dbReference type="NCBIfam" id="NF001986">
    <property type="entry name" value="PRK00779.1"/>
    <property type="match status" value="1"/>
</dbReference>
<comment type="caution">
    <text evidence="10">The sequence shown here is derived from an EMBL/GenBank/DDBJ whole genome shotgun (WGS) entry which is preliminary data.</text>
</comment>
<evidence type="ECO:0000259" key="8">
    <source>
        <dbReference type="Pfam" id="PF00185"/>
    </source>
</evidence>
<feature type="binding site" evidence="7">
    <location>
        <position position="104"/>
    </location>
    <ligand>
        <name>carbamoyl phosphate</name>
        <dbReference type="ChEBI" id="CHEBI:58228"/>
    </ligand>
</feature>
<dbReference type="PANTHER" id="PTHR45753">
    <property type="entry name" value="ORNITHINE CARBAMOYLTRANSFERASE, MITOCHONDRIAL"/>
    <property type="match status" value="1"/>
</dbReference>
<dbReference type="GO" id="GO:0004585">
    <property type="term" value="F:ornithine carbamoyltransferase activity"/>
    <property type="evidence" value="ECO:0007669"/>
    <property type="project" value="UniProtKB-UniRule"/>
</dbReference>
<dbReference type="InterPro" id="IPR036901">
    <property type="entry name" value="Asp/Orn_carbamoylTrfase_sf"/>
</dbReference>
<reference evidence="10" key="1">
    <citation type="submission" date="2020-10" db="EMBL/GenBank/DDBJ databases">
        <title>Ca. Dormibacterota MAGs.</title>
        <authorList>
            <person name="Montgomery K."/>
        </authorList>
    </citation>
    <scope>NUCLEOTIDE SEQUENCE [LARGE SCALE GENOMIC DNA]</scope>
    <source>
        <strain evidence="10">SC8812_S17_10</strain>
    </source>
</reference>
<name>A0A934N9N5_9BACT</name>
<dbReference type="InterPro" id="IPR006132">
    <property type="entry name" value="Asp/Orn_carbamoyltranf_P-bd"/>
</dbReference>
<evidence type="ECO:0000256" key="1">
    <source>
        <dbReference type="ARBA" id="ARBA00004975"/>
    </source>
</evidence>